<evidence type="ECO:0000313" key="2">
    <source>
        <dbReference type="EMBL" id="MBA2173773.1"/>
    </source>
</evidence>
<evidence type="ECO:0000313" key="3">
    <source>
        <dbReference type="Proteomes" id="UP000571017"/>
    </source>
</evidence>
<protein>
    <submittedName>
        <fullName evidence="2">Uncharacterized protein</fullName>
    </submittedName>
</protein>
<accession>A0A838CPG0</accession>
<reference evidence="2 3" key="1">
    <citation type="journal article" date="2004" name="Extremophiles">
        <title>Halobacillus locisalis sp. nov., a halophilic bacterium isolated from a marine solar saltern of the Yellow Sea in Korea.</title>
        <authorList>
            <person name="Yoon J.H."/>
            <person name="Kang K.H."/>
            <person name="Oh T.K."/>
            <person name="Park Y.H."/>
        </authorList>
    </citation>
    <scope>NUCLEOTIDE SEQUENCE [LARGE SCALE GENOMIC DNA]</scope>
    <source>
        <strain evidence="2 3">KCTC 3788</strain>
    </source>
</reference>
<keyword evidence="1" id="KW-1133">Transmembrane helix</keyword>
<comment type="caution">
    <text evidence="2">The sequence shown here is derived from an EMBL/GenBank/DDBJ whole genome shotgun (WGS) entry which is preliminary data.</text>
</comment>
<evidence type="ECO:0000256" key="1">
    <source>
        <dbReference type="SAM" id="Phobius"/>
    </source>
</evidence>
<feature type="transmembrane region" description="Helical" evidence="1">
    <location>
        <begin position="12"/>
        <end position="31"/>
    </location>
</feature>
<dbReference type="AlphaFoldDB" id="A0A838CPG0"/>
<proteinExistence type="predicted"/>
<dbReference type="Proteomes" id="UP000571017">
    <property type="component" value="Unassembled WGS sequence"/>
</dbReference>
<gene>
    <name evidence="2" type="ORF">H0266_02565</name>
</gene>
<keyword evidence="1" id="KW-0472">Membrane</keyword>
<organism evidence="2 3">
    <name type="scientific">Halobacillus locisalis</name>
    <dbReference type="NCBI Taxonomy" id="220753"/>
    <lineage>
        <taxon>Bacteria</taxon>
        <taxon>Bacillati</taxon>
        <taxon>Bacillota</taxon>
        <taxon>Bacilli</taxon>
        <taxon>Bacillales</taxon>
        <taxon>Bacillaceae</taxon>
        <taxon>Halobacillus</taxon>
    </lineage>
</organism>
<dbReference type="RefSeq" id="WP_181470810.1">
    <property type="nucleotide sequence ID" value="NZ_JACEFG010000001.1"/>
</dbReference>
<keyword evidence="3" id="KW-1185">Reference proteome</keyword>
<name>A0A838CPG0_9BACI</name>
<keyword evidence="1" id="KW-0812">Transmembrane</keyword>
<dbReference type="EMBL" id="JACEFG010000001">
    <property type="protein sequence ID" value="MBA2173773.1"/>
    <property type="molecule type" value="Genomic_DNA"/>
</dbReference>
<sequence length="447" mass="51990">MKKGNLMKQHKWKYISYVLALVLAVGSVWVYQDIQKQKNQSKDLFAKWITKEHIEYERMARHIEEMLVAGSPADMKQALESIEYNAGNRYISRNILRVTLDSNVGNFYSSPFEEIYWYFDYLRDTSDDTGLSEEEWQTVEVIHERTLVVIDIFEDMEPYVFDDGEHMNKGEVIELFEELSYRWQELSMPRELDQTYANYSSSNTNPPPARKNEEKSVLSDSELFELSEEWMRPVWGGNPNVQQIGSGNFFSATYGKYLELKADGSPYALTIAKKGGLPLRFEAHYTNPLQDLNLTKREVKGNAVDQVGKFISDTSFIPEMYIDENFKQNPQEQVVRVYEKLGGLKVPYNYIEVTYQQTSSKTVLREMDLSEWYSDHQIPDPIPSVTKREATEKVPEQLTLNGEPTLELGVRQGERILFYRIPVKGVQRVDDVFVHAQTGKYFTDQLR</sequence>